<keyword evidence="14" id="KW-1185">Reference proteome</keyword>
<dbReference type="GO" id="GO:0007015">
    <property type="term" value="P:actin filament organization"/>
    <property type="evidence" value="ECO:0007669"/>
    <property type="project" value="TreeGrafter"/>
</dbReference>
<evidence type="ECO:0000256" key="4">
    <source>
        <dbReference type="ARBA" id="ARBA00022490"/>
    </source>
</evidence>
<dbReference type="Pfam" id="PF08226">
    <property type="entry name" value="DUF1720"/>
    <property type="match status" value="1"/>
</dbReference>
<dbReference type="CDD" id="cd16991">
    <property type="entry name" value="ENTH_Ent1_Ent2"/>
    <property type="match status" value="1"/>
</dbReference>
<feature type="region of interest" description="Disordered" evidence="12">
    <location>
        <begin position="346"/>
        <end position="421"/>
    </location>
</feature>
<feature type="compositionally biased region" description="Low complexity" evidence="12">
    <location>
        <begin position="346"/>
        <end position="366"/>
    </location>
</feature>
<keyword evidence="4" id="KW-0963">Cytoplasm</keyword>
<dbReference type="GeneID" id="54362882"/>
<evidence type="ECO:0000313" key="14">
    <source>
        <dbReference type="Proteomes" id="UP000504637"/>
    </source>
</evidence>
<dbReference type="PANTHER" id="PTHR12276">
    <property type="entry name" value="EPSIN/ENT-RELATED"/>
    <property type="match status" value="1"/>
</dbReference>
<dbReference type="Gene3D" id="1.25.40.90">
    <property type="match status" value="1"/>
</dbReference>
<dbReference type="RefSeq" id="XP_033459548.1">
    <property type="nucleotide sequence ID" value="XM_033605082.1"/>
</dbReference>
<dbReference type="GO" id="GO:0005543">
    <property type="term" value="F:phospholipid binding"/>
    <property type="evidence" value="ECO:0007669"/>
    <property type="project" value="TreeGrafter"/>
</dbReference>
<dbReference type="InterPro" id="IPR003903">
    <property type="entry name" value="UIM_dom"/>
</dbReference>
<keyword evidence="6" id="KW-0597">Phosphoprotein</keyword>
<feature type="compositionally biased region" description="Polar residues" evidence="12">
    <location>
        <begin position="521"/>
        <end position="530"/>
    </location>
</feature>
<reference evidence="15" key="2">
    <citation type="submission" date="2020-04" db="EMBL/GenBank/DDBJ databases">
        <authorList>
            <consortium name="NCBI Genome Project"/>
        </authorList>
    </citation>
    <scope>NUCLEOTIDE SEQUENCE</scope>
    <source>
        <strain evidence="15">CBS 342.82</strain>
    </source>
</reference>
<protein>
    <submittedName>
        <fullName evidence="15">ENTH-domain-containing protein</fullName>
    </submittedName>
</protein>
<dbReference type="SUPFAM" id="SSF48464">
    <property type="entry name" value="ENTH/VHS domain"/>
    <property type="match status" value="1"/>
</dbReference>
<evidence type="ECO:0000256" key="11">
    <source>
        <dbReference type="ARBA" id="ARBA00023136"/>
    </source>
</evidence>
<gene>
    <name evidence="15" type="ORF">K489DRAFT_381290</name>
</gene>
<evidence type="ECO:0000256" key="3">
    <source>
        <dbReference type="ARBA" id="ARBA00010130"/>
    </source>
</evidence>
<evidence type="ECO:0000256" key="12">
    <source>
        <dbReference type="SAM" id="MobiDB-lite"/>
    </source>
</evidence>
<dbReference type="AlphaFoldDB" id="A0A6J3M6L3"/>
<dbReference type="SMART" id="SM00273">
    <property type="entry name" value="ENTH"/>
    <property type="match status" value="1"/>
</dbReference>
<feature type="compositionally biased region" description="Polar residues" evidence="12">
    <location>
        <begin position="367"/>
        <end position="421"/>
    </location>
</feature>
<comment type="subcellular location">
    <subcellularLocation>
        <location evidence="2">Cytoplasm</location>
    </subcellularLocation>
    <subcellularLocation>
        <location evidence="1">Membrane</location>
        <topology evidence="1">Peripheral membrane protein</topology>
    </subcellularLocation>
</comment>
<dbReference type="GO" id="GO:0070530">
    <property type="term" value="F:K63-linked polyubiquitin modification-dependent protein binding"/>
    <property type="evidence" value="ECO:0007669"/>
    <property type="project" value="UniProtKB-ARBA"/>
</dbReference>
<evidence type="ECO:0000259" key="13">
    <source>
        <dbReference type="PROSITE" id="PS50942"/>
    </source>
</evidence>
<evidence type="ECO:0000256" key="7">
    <source>
        <dbReference type="ARBA" id="ARBA00022583"/>
    </source>
</evidence>
<organism evidence="15">
    <name type="scientific">Dissoconium aciculare CBS 342.82</name>
    <dbReference type="NCBI Taxonomy" id="1314786"/>
    <lineage>
        <taxon>Eukaryota</taxon>
        <taxon>Fungi</taxon>
        <taxon>Dikarya</taxon>
        <taxon>Ascomycota</taxon>
        <taxon>Pezizomycotina</taxon>
        <taxon>Dothideomycetes</taxon>
        <taxon>Dothideomycetidae</taxon>
        <taxon>Mycosphaerellales</taxon>
        <taxon>Dissoconiaceae</taxon>
        <taxon>Dissoconium</taxon>
    </lineage>
</organism>
<dbReference type="PROSITE" id="PS50330">
    <property type="entry name" value="UIM"/>
    <property type="match status" value="1"/>
</dbReference>
<keyword evidence="7" id="KW-0254">Endocytosis</keyword>
<dbReference type="OrthoDB" id="4033880at2759"/>
<reference evidence="15" key="1">
    <citation type="submission" date="2020-01" db="EMBL/GenBank/DDBJ databases">
        <authorList>
            <consortium name="DOE Joint Genome Institute"/>
            <person name="Haridas S."/>
            <person name="Albert R."/>
            <person name="Binder M."/>
            <person name="Bloem J."/>
            <person name="Labutti K."/>
            <person name="Salamov A."/>
            <person name="Andreopoulos B."/>
            <person name="Baker S.E."/>
            <person name="Barry K."/>
            <person name="Bills G."/>
            <person name="Bluhm B.H."/>
            <person name="Cannon C."/>
            <person name="Castanera R."/>
            <person name="Culley D.E."/>
            <person name="Daum C."/>
            <person name="Ezra D."/>
            <person name="Gonzalez J.B."/>
            <person name="Henrissat B."/>
            <person name="Kuo A."/>
            <person name="Liang C."/>
            <person name="Lipzen A."/>
            <person name="Lutzoni F."/>
            <person name="Magnuson J."/>
            <person name="Mondo S."/>
            <person name="Nolan M."/>
            <person name="Ohm R."/>
            <person name="Pangilinan J."/>
            <person name="Park H.-J."/>
            <person name="Ramirez L."/>
            <person name="Alfaro M."/>
            <person name="Sun H."/>
            <person name="Tritt A."/>
            <person name="Yoshinaga Y."/>
            <person name="Zwiers L.-H."/>
            <person name="Turgeon B.G."/>
            <person name="Goodwin S.B."/>
            <person name="Spatafora J.W."/>
            <person name="Crous P.W."/>
            <person name="Grigoriev I.V."/>
        </authorList>
    </citation>
    <scope>NUCLEOTIDE SEQUENCE</scope>
    <source>
        <strain evidence="15">CBS 342.82</strain>
    </source>
</reference>
<evidence type="ECO:0000256" key="2">
    <source>
        <dbReference type="ARBA" id="ARBA00004496"/>
    </source>
</evidence>
<keyword evidence="5" id="KW-1017">Isopeptide bond</keyword>
<dbReference type="SMART" id="SM00726">
    <property type="entry name" value="UIM"/>
    <property type="match status" value="2"/>
</dbReference>
<dbReference type="PANTHER" id="PTHR12276:SF110">
    <property type="entry name" value="EPSIN-1-RELATED"/>
    <property type="match status" value="1"/>
</dbReference>
<evidence type="ECO:0000256" key="5">
    <source>
        <dbReference type="ARBA" id="ARBA00022499"/>
    </source>
</evidence>
<evidence type="ECO:0000256" key="9">
    <source>
        <dbReference type="ARBA" id="ARBA00022843"/>
    </source>
</evidence>
<dbReference type="GO" id="GO:0030125">
    <property type="term" value="C:clathrin vesicle coat"/>
    <property type="evidence" value="ECO:0007669"/>
    <property type="project" value="TreeGrafter"/>
</dbReference>
<dbReference type="GO" id="GO:0006897">
    <property type="term" value="P:endocytosis"/>
    <property type="evidence" value="ECO:0007669"/>
    <property type="project" value="UniProtKB-KW"/>
</dbReference>
<proteinExistence type="inferred from homology"/>
<keyword evidence="10" id="KW-0446">Lipid-binding</keyword>
<feature type="region of interest" description="Disordered" evidence="12">
    <location>
        <begin position="157"/>
        <end position="219"/>
    </location>
</feature>
<dbReference type="GO" id="GO:0030276">
    <property type="term" value="F:clathrin binding"/>
    <property type="evidence" value="ECO:0007669"/>
    <property type="project" value="TreeGrafter"/>
</dbReference>
<sequence length="559" mass="61684">MSGVVRSIKNVTKGYSSVQVKVRNATSNEAWGPSGSDMSEIARITYNSSQDFYDVMDMLDKRLNDKGKNWRHVLKSLKVLDYCLHEGSELVVTWARKNIYIIKTLREFIHLDDEGRDVGAAIRSSAKELTSLILDEERLRAERQNRGQWKSRVIGLNTENELDNGAPAENPRRKERRQPAEGDENDLEYRLALEASKNEAEAEAARRAKSSHGQETDEDLAKAIKLSKEEEELRKRQLQDQQGDLLFDDSPAQAAQPTGFNQGYQQQAAVDWYGNPVQQQQPQPTGYLNNAYSQPTGMQPQQTGYQDAYGNVGLGQAQPTGIYGQQQQFLQPQATHNPWAQQMTGYGQVGQQQQPQPLQEQLTAQPGSNNPWASNNNGGQALQAQPTGSNNPFAARPAQQQSSPFKAPTLSTLQEQQTAQQYNNRSNPIQNFQVPVQQQQQQQQPLQAQQTQVKAEDPYAARLNNLLATGEGQDTFGNTGDLRIPSQHTAPGTFVNSAGAGSMGRLEALRTGSNPFYVQAPQQYPAQTGPATGLGGNNPFGSRPPQQQQGAAGNSLIDL</sequence>
<dbReference type="FunFam" id="1.25.40.90:FF:000010">
    <property type="entry name" value="EH domain binding protein"/>
    <property type="match status" value="1"/>
</dbReference>
<feature type="region of interest" description="Disordered" evidence="12">
    <location>
        <begin position="521"/>
        <end position="559"/>
    </location>
</feature>
<reference evidence="15" key="3">
    <citation type="submission" date="2025-08" db="UniProtKB">
        <authorList>
            <consortium name="RefSeq"/>
        </authorList>
    </citation>
    <scope>IDENTIFICATION</scope>
    <source>
        <strain evidence="15">CBS 342.82</strain>
    </source>
</reference>
<dbReference type="GO" id="GO:0000147">
    <property type="term" value="P:actin cortical patch assembly"/>
    <property type="evidence" value="ECO:0007669"/>
    <property type="project" value="UniProtKB-ARBA"/>
</dbReference>
<dbReference type="InterPro" id="IPR013182">
    <property type="entry name" value="DUF1720"/>
</dbReference>
<evidence type="ECO:0000313" key="15">
    <source>
        <dbReference type="RefSeq" id="XP_033459548.1"/>
    </source>
</evidence>
<feature type="domain" description="ENTH" evidence="13">
    <location>
        <begin position="10"/>
        <end position="143"/>
    </location>
</feature>
<keyword evidence="9" id="KW-0832">Ubl conjugation</keyword>
<dbReference type="Pfam" id="PF01417">
    <property type="entry name" value="ENTH"/>
    <property type="match status" value="1"/>
</dbReference>
<accession>A0A6J3M6L3</accession>
<name>A0A6J3M6L3_9PEZI</name>
<comment type="similarity">
    <text evidence="3">Belongs to the epsin family.</text>
</comment>
<keyword evidence="11" id="KW-0472">Membrane</keyword>
<dbReference type="Proteomes" id="UP000504637">
    <property type="component" value="Unplaced"/>
</dbReference>
<evidence type="ECO:0000256" key="1">
    <source>
        <dbReference type="ARBA" id="ARBA00004170"/>
    </source>
</evidence>
<keyword evidence="8" id="KW-0677">Repeat</keyword>
<dbReference type="GO" id="GO:0005886">
    <property type="term" value="C:plasma membrane"/>
    <property type="evidence" value="ECO:0007669"/>
    <property type="project" value="TreeGrafter"/>
</dbReference>
<dbReference type="InterPro" id="IPR008942">
    <property type="entry name" value="ENTH_VHS"/>
</dbReference>
<evidence type="ECO:0000256" key="10">
    <source>
        <dbReference type="ARBA" id="ARBA00023121"/>
    </source>
</evidence>
<feature type="compositionally biased region" description="Basic and acidic residues" evidence="12">
    <location>
        <begin position="187"/>
        <end position="219"/>
    </location>
</feature>
<dbReference type="PROSITE" id="PS50942">
    <property type="entry name" value="ENTH"/>
    <property type="match status" value="1"/>
</dbReference>
<evidence type="ECO:0000256" key="6">
    <source>
        <dbReference type="ARBA" id="ARBA00022553"/>
    </source>
</evidence>
<dbReference type="GO" id="GO:0005768">
    <property type="term" value="C:endosome"/>
    <property type="evidence" value="ECO:0007669"/>
    <property type="project" value="TreeGrafter"/>
</dbReference>
<evidence type="ECO:0000256" key="8">
    <source>
        <dbReference type="ARBA" id="ARBA00022737"/>
    </source>
</evidence>
<dbReference type="InterPro" id="IPR013809">
    <property type="entry name" value="ENTH"/>
</dbReference>